<dbReference type="PROSITE" id="PS51885">
    <property type="entry name" value="NEPRILYSIN"/>
    <property type="match status" value="1"/>
</dbReference>
<dbReference type="Proteomes" id="UP000240572">
    <property type="component" value="Unassembled WGS sequence"/>
</dbReference>
<name>A0A2P8CNP2_9BACT</name>
<dbReference type="Gene3D" id="3.40.390.10">
    <property type="entry name" value="Collagenase (Catalytic Domain)"/>
    <property type="match status" value="1"/>
</dbReference>
<dbReference type="GO" id="GO:0046872">
    <property type="term" value="F:metal ion binding"/>
    <property type="evidence" value="ECO:0007669"/>
    <property type="project" value="UniProtKB-KW"/>
</dbReference>
<feature type="domain" description="Peptidase M13 N-terminal" evidence="9">
    <location>
        <begin position="51"/>
        <end position="431"/>
    </location>
</feature>
<reference evidence="10 11" key="1">
    <citation type="submission" date="2018-03" db="EMBL/GenBank/DDBJ databases">
        <title>Genomic Encyclopedia of Type Strains, Phase III (KMG-III): the genomes of soil and plant-associated and newly described type strains.</title>
        <authorList>
            <person name="Whitman W."/>
        </authorList>
    </citation>
    <scope>NUCLEOTIDE SEQUENCE [LARGE SCALE GENOMIC DNA]</scope>
    <source>
        <strain evidence="10 11">CGMCC 1.12700</strain>
    </source>
</reference>
<dbReference type="Gene3D" id="1.10.1380.10">
    <property type="entry name" value="Neutral endopeptidase , domain2"/>
    <property type="match status" value="1"/>
</dbReference>
<dbReference type="InterPro" id="IPR024079">
    <property type="entry name" value="MetalloPept_cat_dom_sf"/>
</dbReference>
<evidence type="ECO:0000256" key="3">
    <source>
        <dbReference type="ARBA" id="ARBA00022670"/>
    </source>
</evidence>
<dbReference type="OrthoDB" id="9775677at2"/>
<dbReference type="EMBL" id="PYGD01000020">
    <property type="protein sequence ID" value="PSK86572.1"/>
    <property type="molecule type" value="Genomic_DNA"/>
</dbReference>
<dbReference type="InterPro" id="IPR042089">
    <property type="entry name" value="Peptidase_M13_dom_2"/>
</dbReference>
<dbReference type="InterPro" id="IPR008753">
    <property type="entry name" value="Peptidase_M13_N"/>
</dbReference>
<dbReference type="InterPro" id="IPR000718">
    <property type="entry name" value="Peptidase_M13"/>
</dbReference>
<gene>
    <name evidence="10" type="ORF">B0I18_1204</name>
</gene>
<feature type="domain" description="Peptidase M13 C-terminal" evidence="8">
    <location>
        <begin position="483"/>
        <end position="681"/>
    </location>
</feature>
<dbReference type="InterPro" id="IPR018497">
    <property type="entry name" value="Peptidase_M13_C"/>
</dbReference>
<keyword evidence="7" id="KW-0482">Metalloprotease</keyword>
<evidence type="ECO:0000259" key="9">
    <source>
        <dbReference type="Pfam" id="PF05649"/>
    </source>
</evidence>
<dbReference type="PRINTS" id="PR00786">
    <property type="entry name" value="NEPRILYSIN"/>
</dbReference>
<protein>
    <submittedName>
        <fullName evidence="10">Putative endopeptidase</fullName>
    </submittedName>
</protein>
<evidence type="ECO:0000259" key="8">
    <source>
        <dbReference type="Pfam" id="PF01431"/>
    </source>
</evidence>
<dbReference type="PROSITE" id="PS51257">
    <property type="entry name" value="PROKAR_LIPOPROTEIN"/>
    <property type="match status" value="1"/>
</dbReference>
<dbReference type="AlphaFoldDB" id="A0A2P8CNP2"/>
<accession>A0A2P8CNP2</accession>
<evidence type="ECO:0000256" key="7">
    <source>
        <dbReference type="ARBA" id="ARBA00023049"/>
    </source>
</evidence>
<dbReference type="Pfam" id="PF05649">
    <property type="entry name" value="Peptidase_M13_N"/>
    <property type="match status" value="1"/>
</dbReference>
<dbReference type="GO" id="GO:0005886">
    <property type="term" value="C:plasma membrane"/>
    <property type="evidence" value="ECO:0007669"/>
    <property type="project" value="TreeGrafter"/>
</dbReference>
<keyword evidence="4" id="KW-0479">Metal-binding</keyword>
<comment type="caution">
    <text evidence="10">The sequence shown here is derived from an EMBL/GenBank/DDBJ whole genome shotgun (WGS) entry which is preliminary data.</text>
</comment>
<sequence>MKIVNLLLTGTAIAAIGAASCQGGGSDTVADAKKKDFKFIDPANMDTTISPAENFFLYANGAWLKKTEIPGDQTRWGSFDMLAENTNEDVHKVMEAAAGNKGAAAGSNEKMVGDFYKSGMDTTAIEKAGIAPLKPTLDRIAAITTPEQLLAEVATQFVQGNTTIIGGYVAPDDKIITKQIVQLMQTGLGLPTRDNYFDKDTISEKNRVAYKAYIAKILELTGVDNATATKNAEAIFALESKLAGASLRPDQMRDPQKLYNKFSLDAFSKQTPGIDWKNMFSQFKITGEDSLIVATPKYYQELARQLKATPVDVWKQYLTFHVTSDMAPYLSSAFSDASFDFHGRTLRGQKEQKPRWKRVMSIINASVGDQLGQLYVEKNFKPEAKKRMQELVNNLQEAFRDRITKLDWMSEVTKQKALAKLNSFTKKIGYPDKWKDYSSVKIGADNYVQNILNASAFNYNYEIGKLGKPIDKAEWGMTPNTVNAYYNPGWNEIVFPAAILQFPFFDFDADDAVNYGGIGAVIGHEMTHGFDDQGCQYDAEGYLRNWWTPEDAKKFGAKTDVVRRQFDAYTVLDGSMHVNGSLTLGENIADLGGVTIAYEAFKKTKQGQGNEKIDGFTPDQRFFLSWAQVWRGKAKDATVRQLIQTDPHSPQQWRGNGPLSNFEPFYKAFNVKEGDKMWRADSIRAKIW</sequence>
<dbReference type="Pfam" id="PF01431">
    <property type="entry name" value="Peptidase_M13"/>
    <property type="match status" value="1"/>
</dbReference>
<keyword evidence="6" id="KW-0862">Zinc</keyword>
<dbReference type="PANTHER" id="PTHR11733:SF167">
    <property type="entry name" value="FI17812P1-RELATED"/>
    <property type="match status" value="1"/>
</dbReference>
<evidence type="ECO:0000313" key="10">
    <source>
        <dbReference type="EMBL" id="PSK86572.1"/>
    </source>
</evidence>
<dbReference type="GO" id="GO:0016485">
    <property type="term" value="P:protein processing"/>
    <property type="evidence" value="ECO:0007669"/>
    <property type="project" value="TreeGrafter"/>
</dbReference>
<organism evidence="10 11">
    <name type="scientific">Taibaiella chishuiensis</name>
    <dbReference type="NCBI Taxonomy" id="1434707"/>
    <lineage>
        <taxon>Bacteria</taxon>
        <taxon>Pseudomonadati</taxon>
        <taxon>Bacteroidota</taxon>
        <taxon>Chitinophagia</taxon>
        <taxon>Chitinophagales</taxon>
        <taxon>Chitinophagaceae</taxon>
        <taxon>Taibaiella</taxon>
    </lineage>
</organism>
<evidence type="ECO:0000256" key="5">
    <source>
        <dbReference type="ARBA" id="ARBA00022801"/>
    </source>
</evidence>
<dbReference type="SUPFAM" id="SSF55486">
    <property type="entry name" value="Metalloproteases ('zincins'), catalytic domain"/>
    <property type="match status" value="1"/>
</dbReference>
<evidence type="ECO:0000256" key="1">
    <source>
        <dbReference type="ARBA" id="ARBA00001947"/>
    </source>
</evidence>
<comment type="similarity">
    <text evidence="2">Belongs to the peptidase M13 family.</text>
</comment>
<keyword evidence="11" id="KW-1185">Reference proteome</keyword>
<dbReference type="CDD" id="cd08662">
    <property type="entry name" value="M13"/>
    <property type="match status" value="1"/>
</dbReference>
<evidence type="ECO:0000313" key="11">
    <source>
        <dbReference type="Proteomes" id="UP000240572"/>
    </source>
</evidence>
<comment type="cofactor">
    <cofactor evidence="1">
        <name>Zn(2+)</name>
        <dbReference type="ChEBI" id="CHEBI:29105"/>
    </cofactor>
</comment>
<evidence type="ECO:0000256" key="2">
    <source>
        <dbReference type="ARBA" id="ARBA00007357"/>
    </source>
</evidence>
<dbReference type="RefSeq" id="WP_106525478.1">
    <property type="nucleotide sequence ID" value="NZ_PYGD01000020.1"/>
</dbReference>
<keyword evidence="5" id="KW-0378">Hydrolase</keyword>
<evidence type="ECO:0000256" key="4">
    <source>
        <dbReference type="ARBA" id="ARBA00022723"/>
    </source>
</evidence>
<keyword evidence="3" id="KW-0645">Protease</keyword>
<proteinExistence type="inferred from homology"/>
<dbReference type="PANTHER" id="PTHR11733">
    <property type="entry name" value="ZINC METALLOPROTEASE FAMILY M13 NEPRILYSIN-RELATED"/>
    <property type="match status" value="1"/>
</dbReference>
<dbReference type="GO" id="GO:0004222">
    <property type="term" value="F:metalloendopeptidase activity"/>
    <property type="evidence" value="ECO:0007669"/>
    <property type="project" value="InterPro"/>
</dbReference>
<evidence type="ECO:0000256" key="6">
    <source>
        <dbReference type="ARBA" id="ARBA00022833"/>
    </source>
</evidence>